<dbReference type="Proteomes" id="UP000301870">
    <property type="component" value="Chromosome 23"/>
</dbReference>
<evidence type="ECO:0000313" key="6">
    <source>
        <dbReference type="RefSeq" id="XP_022827101.1"/>
    </source>
</evidence>
<dbReference type="InterPro" id="IPR001995">
    <property type="entry name" value="Peptidase_A2_cat"/>
</dbReference>
<keyword evidence="1" id="KW-0378">Hydrolase</keyword>
<evidence type="ECO:0000256" key="1">
    <source>
        <dbReference type="ARBA" id="ARBA00022801"/>
    </source>
</evidence>
<dbReference type="KEGG" id="sliu:111356845"/>
<evidence type="ECO:0000259" key="3">
    <source>
        <dbReference type="PROSITE" id="PS50175"/>
    </source>
</evidence>
<dbReference type="Pfam" id="PF12259">
    <property type="entry name" value="Baculo_F"/>
    <property type="match status" value="1"/>
</dbReference>
<organism evidence="5 6">
    <name type="scientific">Spodoptera litura</name>
    <name type="common">Asian cotton leafworm</name>
    <dbReference type="NCBI Taxonomy" id="69820"/>
    <lineage>
        <taxon>Eukaryota</taxon>
        <taxon>Metazoa</taxon>
        <taxon>Ecdysozoa</taxon>
        <taxon>Arthropoda</taxon>
        <taxon>Hexapoda</taxon>
        <taxon>Insecta</taxon>
        <taxon>Pterygota</taxon>
        <taxon>Neoptera</taxon>
        <taxon>Endopterygota</taxon>
        <taxon>Lepidoptera</taxon>
        <taxon>Glossata</taxon>
        <taxon>Ditrysia</taxon>
        <taxon>Noctuoidea</taxon>
        <taxon>Noctuidae</taxon>
        <taxon>Amphipyrinae</taxon>
        <taxon>Spodoptera</taxon>
    </lineage>
</organism>
<dbReference type="SUPFAM" id="SSF56672">
    <property type="entry name" value="DNA/RNA polymerases"/>
    <property type="match status" value="1"/>
</dbReference>
<dbReference type="InterPro" id="IPR008042">
    <property type="entry name" value="Retrotrans_Pao"/>
</dbReference>
<dbReference type="InterPro" id="IPR036397">
    <property type="entry name" value="RNaseH_sf"/>
</dbReference>
<dbReference type="PANTHER" id="PTHR47331">
    <property type="entry name" value="PHD-TYPE DOMAIN-CONTAINING PROTEIN"/>
    <property type="match status" value="1"/>
</dbReference>
<name>A0A9J7EA95_SPOLT</name>
<dbReference type="PANTHER" id="PTHR47331:SF1">
    <property type="entry name" value="GAG-LIKE PROTEIN"/>
    <property type="match status" value="1"/>
</dbReference>
<proteinExistence type="predicted"/>
<reference evidence="6" key="1">
    <citation type="submission" date="2025-08" db="UniProtKB">
        <authorList>
            <consortium name="RefSeq"/>
        </authorList>
    </citation>
    <scope>IDENTIFICATION</scope>
    <source>
        <strain evidence="6">Ishihara</strain>
        <tissue evidence="6">Whole body</tissue>
    </source>
</reference>
<evidence type="ECO:0000313" key="5">
    <source>
        <dbReference type="Proteomes" id="UP000301870"/>
    </source>
</evidence>
<sequence length="2210" mass="255450">MATMEDILATQQQIIEGVDRLYTNFKKNGAERKTPDYLRRRLESIEQYFTEFHNNHMNLLSFGDRSHAYFTTDQYEQMKVKYNNIKTAFQNYKPSADRPQTPVLKPPTFQPSSTSQTPNPLTQNNPPKDNLNIEDLLKKQATNFRAFSREAGDIDLNLISEKWEFEDILKTLKTRWTAIDTLHWELDNELNGSNAQYEEQFSNYEKYYKTLKREINRKMWSVAHIEKSTPKMEITTFEGNYTTWISFKDLFTETIHNNPSLSSAQKMQFLKSKIKGEPEKLIQHLQISSDNYLVSWNILTHRYDNKRRIFISHLKNLLNIPTSQQKSVSYLKRIHETTYESVNAIRNLGIDVSTWDPFLVCILADKLDPETNDDYIDSLKSPKELPVLEEFLLFLENKFTSLETSRKKQEPFMQKASYQPQHASSSSFKGYLNYQQSNSKGVNFRSKHNNNTSNHTYSTNQVISQSAKSNWKNYERRKPCAICNASDHRIYNCQRLAKMHPTARRNAIANLNLCINCLHYHEGRKCLSELKCKECNKEHNTILHDCFTSRNATSDASRLGPNTATITKLQPQQDINTLVSMQNDPTEILLATAIIKVQAADGSYEKMRALLDQGSQVSIITERAAQLLKLRRQKCTGLISGIGNNENSCKGMMTIKCMSLINDFTFESDAFIMKRLVKNLPSHTYTKPNWPILNQITLADPEFYKSKPVDILLGADVYSQILLDGVCRSEGTLPIAQQTQLGWILSGNCKTFQCNMILNNLTDIQQFWEMEDIRETSSISQEDQACIDFFQCSTSRREDGSYVVKIPFKENFEEKLGESKNKSIAQFFQIERKLIKQPELARDYKLFMSEYLELGHMIPATTQVNVNKDCYLSHHGVLRAESSTTKLRVVFNASAKTSTGHSLNDLMCRGPNLQQDLLNLILKWRKFKYAFTADIEKMFRNIWIHPDYQKYQKIIWRNHQSEPLREYQLATVTYGTKAAPFLAMMTLKQLAIDERPNYPNSCAPDILETSLYMDDLLHGAHTATAAKHLKAEMIQLLKSGRFNLRKWRSNLPELLDDHINPQDEEFHFKQPESTKALGLRWNPKEDYFTFHPIEISSDNIPTKRQFLSEISRIFDPLGWVSPVTIKFKILFQETWKTELSWEQPIPQETALEWNKLKADLPYISQFKIPRWIKTTENDIIELHGFCDASTKAYACVVYCKITRNHKTHVTLIAGKSKVVPLKKSQSIPRLELSGALLLSKLMAKIISSLSDLKIQVYGWVDSMAVLGWINGEPEKWKPFVANRVKIICETIPKDKWRYVKSQENPADCASRSLTASQLANHSLWWHGPDWLPQYNSEKNPEPISYQTTEDLRKKHLVNTITADSNNSVIKQLLQKYSSYKKIIRVLAYVNKFNDILIYKKKRENYLTLYDLKRATEMIIKHVQQEHFFKEISQLEKGEPLSKKSQILNLNPILDSHGVLRVGGRIKHSSLDPEMKHPIIIPSQTKLADLIIDESHKLVFHGGLKMTSGFIRQKYWIIGGNRATKRRLRTCVKCRRHDPILKHQLMGDLPASRLNPSRPFYHTGIDYTGHVLVKVNKGRGIKTDKGYVAVFICMVTKAIHLELVSDLTASAFIAALRRMSARRGVPGHIYSDQGTNFIGANKILKQEYAEISEILSSQETLSNVAEMNIEWHFNAPSWPSAGGLWEAAVKSLKHHLRRVVGEQKLTFEEYSTLLSQLEGCLNSRPLCPLREDAEDIDFLTPAHFLASGPTLTIFETENDLRTRWHMVQKIYKDIWVQWKNEYLTQLSTRSKWRQSQKNLSLNDIVIIKDENLPPGKWALGRVVELHPGSDGHVRVVTLKTKNGLIKRPVVKLCILPADRDSNPISDTKIKDEEPRQKSTKRISFSTIALSLTLFFLALINVSQATYSFTPLSNNSVYFDKISNMHLIRDDWHLIVYYDTYPYKEGTSALEKYITYLDTLCSTIKEHTPCDGIILQLRHEFDEIKHYDSMLTMNESFVTGDERRRRRRGLIDGVGYVANSLFGVLDQRFAEKYAQDIDLLKENDKHLYNLWKNQTSIVEAEFNLMKRMEKAASKHHKSINQKFIYLKESYQDLHRHVQNMTLVTDFLASAMTANNLLYSLRKIQDSILDTVTNIYNGKLDFHLISPKQLKTELSSIAAHIPKDMALPVNHLNLKDLYNLIKVRTKYYRGQHVESLRSLLERHLLRSPHIPEM</sequence>
<dbReference type="InterPro" id="IPR021109">
    <property type="entry name" value="Peptidase_aspartic_dom_sf"/>
</dbReference>
<dbReference type="InterPro" id="IPR043502">
    <property type="entry name" value="DNA/RNA_pol_sf"/>
</dbReference>
<dbReference type="GO" id="GO:0004190">
    <property type="term" value="F:aspartic-type endopeptidase activity"/>
    <property type="evidence" value="ECO:0007669"/>
    <property type="project" value="InterPro"/>
</dbReference>
<dbReference type="InterPro" id="IPR041588">
    <property type="entry name" value="Integrase_H2C2"/>
</dbReference>
<dbReference type="Gene3D" id="2.40.70.10">
    <property type="entry name" value="Acid Proteases"/>
    <property type="match status" value="1"/>
</dbReference>
<dbReference type="InterPro" id="IPR022048">
    <property type="entry name" value="Envelope_fusion-like"/>
</dbReference>
<feature type="region of interest" description="Disordered" evidence="2">
    <location>
        <begin position="92"/>
        <end position="130"/>
    </location>
</feature>
<dbReference type="GO" id="GO:0003676">
    <property type="term" value="F:nucleic acid binding"/>
    <property type="evidence" value="ECO:0007669"/>
    <property type="project" value="InterPro"/>
</dbReference>
<dbReference type="GeneID" id="111356845"/>
<gene>
    <name evidence="6" type="primary">LOC111356845</name>
</gene>
<dbReference type="Pfam" id="PF05380">
    <property type="entry name" value="Peptidase_A17"/>
    <property type="match status" value="1"/>
</dbReference>
<feature type="compositionally biased region" description="Low complexity" evidence="2">
    <location>
        <begin position="116"/>
        <end position="127"/>
    </location>
</feature>
<dbReference type="Gene3D" id="3.30.420.10">
    <property type="entry name" value="Ribonuclease H-like superfamily/Ribonuclease H"/>
    <property type="match status" value="1"/>
</dbReference>
<dbReference type="InterPro" id="IPR000477">
    <property type="entry name" value="RT_dom"/>
</dbReference>
<dbReference type="CDD" id="cd01644">
    <property type="entry name" value="RT_pepA17"/>
    <property type="match status" value="1"/>
</dbReference>
<evidence type="ECO:0000256" key="2">
    <source>
        <dbReference type="SAM" id="MobiDB-lite"/>
    </source>
</evidence>
<dbReference type="Pfam" id="PF17921">
    <property type="entry name" value="Integrase_H2C2"/>
    <property type="match status" value="1"/>
</dbReference>
<keyword evidence="5" id="KW-1185">Reference proteome</keyword>
<protein>
    <submittedName>
        <fullName evidence="6">Uncharacterized protein LOC111356845</fullName>
    </submittedName>
</protein>
<evidence type="ECO:0000259" key="4">
    <source>
        <dbReference type="PROSITE" id="PS50994"/>
    </source>
</evidence>
<dbReference type="GO" id="GO:0042575">
    <property type="term" value="C:DNA polymerase complex"/>
    <property type="evidence" value="ECO:0007669"/>
    <property type="project" value="UniProtKB-ARBA"/>
</dbReference>
<feature type="domain" description="Peptidase A2" evidence="3">
    <location>
        <begin position="607"/>
        <end position="643"/>
    </location>
</feature>
<dbReference type="InterPro" id="IPR040676">
    <property type="entry name" value="DUF5641"/>
</dbReference>
<accession>A0A9J7EA95</accession>
<dbReference type="PROSITE" id="PS50175">
    <property type="entry name" value="ASP_PROT_RETROV"/>
    <property type="match status" value="1"/>
</dbReference>
<dbReference type="InterPro" id="IPR005312">
    <property type="entry name" value="DUF1759"/>
</dbReference>
<dbReference type="InterPro" id="IPR012337">
    <property type="entry name" value="RNaseH-like_sf"/>
</dbReference>
<feature type="domain" description="Integrase catalytic" evidence="4">
    <location>
        <begin position="1554"/>
        <end position="1748"/>
    </location>
</feature>
<dbReference type="GO" id="GO:0071897">
    <property type="term" value="P:DNA biosynthetic process"/>
    <property type="evidence" value="ECO:0007669"/>
    <property type="project" value="UniProtKB-ARBA"/>
</dbReference>
<dbReference type="SUPFAM" id="SSF53098">
    <property type="entry name" value="Ribonuclease H-like"/>
    <property type="match status" value="1"/>
</dbReference>
<dbReference type="PROSITE" id="PS50994">
    <property type="entry name" value="INTEGRASE"/>
    <property type="match status" value="1"/>
</dbReference>
<dbReference type="RefSeq" id="XP_022827101.1">
    <property type="nucleotide sequence ID" value="XM_022971333.1"/>
</dbReference>
<dbReference type="GO" id="GO:0006508">
    <property type="term" value="P:proteolysis"/>
    <property type="evidence" value="ECO:0007669"/>
    <property type="project" value="InterPro"/>
</dbReference>
<dbReference type="Pfam" id="PF00078">
    <property type="entry name" value="RVT_1"/>
    <property type="match status" value="1"/>
</dbReference>
<dbReference type="Pfam" id="PF18701">
    <property type="entry name" value="DUF5641"/>
    <property type="match status" value="1"/>
</dbReference>
<dbReference type="InterPro" id="IPR001584">
    <property type="entry name" value="Integrase_cat-core"/>
</dbReference>
<dbReference type="GO" id="GO:0015074">
    <property type="term" value="P:DNA integration"/>
    <property type="evidence" value="ECO:0007669"/>
    <property type="project" value="InterPro"/>
</dbReference>
<dbReference type="OrthoDB" id="8065581at2759"/>
<dbReference type="Pfam" id="PF03564">
    <property type="entry name" value="DUF1759"/>
    <property type="match status" value="1"/>
</dbReference>